<sequence>MTDKTVALIAYQYAKPEKRDELKAQLAVLAKETPSEEGCEAYELHCLKDDPSVFFFYERWADQAALDKHFNSETFQKFWAVRMDYLLRDVEITFLGRT</sequence>
<keyword evidence="2" id="KW-0560">Oxidoreductase</keyword>
<keyword evidence="3" id="KW-1185">Reference proteome</keyword>
<dbReference type="InterPro" id="IPR050744">
    <property type="entry name" value="AI-2_Isomerase_LsrG"/>
</dbReference>
<dbReference type="InterPro" id="IPR011008">
    <property type="entry name" value="Dimeric_a/b-barrel"/>
</dbReference>
<dbReference type="AlphaFoldDB" id="A0A2V3U0S8"/>
<proteinExistence type="predicted"/>
<dbReference type="Gene3D" id="3.30.70.100">
    <property type="match status" value="1"/>
</dbReference>
<dbReference type="PROSITE" id="PS51725">
    <property type="entry name" value="ABM"/>
    <property type="match status" value="1"/>
</dbReference>
<evidence type="ECO:0000313" key="2">
    <source>
        <dbReference type="EMBL" id="PXW55621.1"/>
    </source>
</evidence>
<keyword evidence="2" id="KW-0503">Monooxygenase</keyword>
<dbReference type="RefSeq" id="WP_170147351.1">
    <property type="nucleotide sequence ID" value="NZ_JAHBRY010000001.1"/>
</dbReference>
<dbReference type="PANTHER" id="PTHR33336:SF15">
    <property type="entry name" value="ABM DOMAIN-CONTAINING PROTEIN"/>
    <property type="match status" value="1"/>
</dbReference>
<dbReference type="Pfam" id="PF03992">
    <property type="entry name" value="ABM"/>
    <property type="match status" value="1"/>
</dbReference>
<dbReference type="PANTHER" id="PTHR33336">
    <property type="entry name" value="QUINOL MONOOXYGENASE YGIN-RELATED"/>
    <property type="match status" value="1"/>
</dbReference>
<reference evidence="2 3" key="1">
    <citation type="submission" date="2018-05" db="EMBL/GenBank/DDBJ databases">
        <title>Genomic Encyclopedia of Type Strains, Phase IV (KMG-IV): sequencing the most valuable type-strain genomes for metagenomic binning, comparative biology and taxonomic classification.</title>
        <authorList>
            <person name="Goeker M."/>
        </authorList>
    </citation>
    <scope>NUCLEOTIDE SEQUENCE [LARGE SCALE GENOMIC DNA]</scope>
    <source>
        <strain evidence="2 3">DSM 6462</strain>
    </source>
</reference>
<accession>A0A2V3U0S8</accession>
<gene>
    <name evidence="2" type="ORF">C7450_10928</name>
</gene>
<evidence type="ECO:0000313" key="3">
    <source>
        <dbReference type="Proteomes" id="UP000248021"/>
    </source>
</evidence>
<name>A0A2V3U0S8_9HYPH</name>
<dbReference type="EMBL" id="QJJK01000009">
    <property type="protein sequence ID" value="PXW55621.1"/>
    <property type="molecule type" value="Genomic_DNA"/>
</dbReference>
<feature type="domain" description="ABM" evidence="1">
    <location>
        <begin position="6"/>
        <end position="94"/>
    </location>
</feature>
<evidence type="ECO:0000259" key="1">
    <source>
        <dbReference type="PROSITE" id="PS51725"/>
    </source>
</evidence>
<dbReference type="SUPFAM" id="SSF54909">
    <property type="entry name" value="Dimeric alpha+beta barrel"/>
    <property type="match status" value="1"/>
</dbReference>
<organism evidence="2 3">
    <name type="scientific">Chelatococcus asaccharovorans</name>
    <dbReference type="NCBI Taxonomy" id="28210"/>
    <lineage>
        <taxon>Bacteria</taxon>
        <taxon>Pseudomonadati</taxon>
        <taxon>Pseudomonadota</taxon>
        <taxon>Alphaproteobacteria</taxon>
        <taxon>Hyphomicrobiales</taxon>
        <taxon>Chelatococcaceae</taxon>
        <taxon>Chelatococcus</taxon>
    </lineage>
</organism>
<protein>
    <submittedName>
        <fullName evidence="2">Quinol monooxygenase YgiN</fullName>
    </submittedName>
</protein>
<dbReference type="InterPro" id="IPR007138">
    <property type="entry name" value="ABM_dom"/>
</dbReference>
<dbReference type="Proteomes" id="UP000248021">
    <property type="component" value="Unassembled WGS sequence"/>
</dbReference>
<dbReference type="GO" id="GO:0004497">
    <property type="term" value="F:monooxygenase activity"/>
    <property type="evidence" value="ECO:0007669"/>
    <property type="project" value="UniProtKB-KW"/>
</dbReference>
<comment type="caution">
    <text evidence="2">The sequence shown here is derived from an EMBL/GenBank/DDBJ whole genome shotgun (WGS) entry which is preliminary data.</text>
</comment>